<reference evidence="2" key="1">
    <citation type="submission" date="2023-01" db="EMBL/GenBank/DDBJ databases">
        <title>The genome sequence of Kordiimonadaceae bacterium 6D33.</title>
        <authorList>
            <person name="Liu Y."/>
        </authorList>
    </citation>
    <scope>NUCLEOTIDE SEQUENCE</scope>
    <source>
        <strain evidence="2">6D33</strain>
    </source>
</reference>
<accession>A0AAE9XSA3</accession>
<dbReference type="KEGG" id="gso:PH603_06340"/>
<evidence type="ECO:0000256" key="1">
    <source>
        <dbReference type="SAM" id="SignalP"/>
    </source>
</evidence>
<feature type="chain" id="PRO_5042231228" description="Curli production assembly/transport component CsgG" evidence="1">
    <location>
        <begin position="25"/>
        <end position="285"/>
    </location>
</feature>
<dbReference type="RefSeq" id="WP_289505182.1">
    <property type="nucleotide sequence ID" value="NZ_CP116805.1"/>
</dbReference>
<evidence type="ECO:0000313" key="2">
    <source>
        <dbReference type="EMBL" id="WCL55376.1"/>
    </source>
</evidence>
<organism evidence="2 3">
    <name type="scientific">Gimibacter soli</name>
    <dbReference type="NCBI Taxonomy" id="3024400"/>
    <lineage>
        <taxon>Bacteria</taxon>
        <taxon>Pseudomonadati</taxon>
        <taxon>Pseudomonadota</taxon>
        <taxon>Alphaproteobacteria</taxon>
        <taxon>Kordiimonadales</taxon>
        <taxon>Temperatibacteraceae</taxon>
        <taxon>Gimibacter</taxon>
    </lineage>
</organism>
<proteinExistence type="predicted"/>
<dbReference type="Proteomes" id="UP001217500">
    <property type="component" value="Chromosome"/>
</dbReference>
<dbReference type="EMBL" id="CP116805">
    <property type="protein sequence ID" value="WCL55376.1"/>
    <property type="molecule type" value="Genomic_DNA"/>
</dbReference>
<dbReference type="AlphaFoldDB" id="A0AAE9XSA3"/>
<evidence type="ECO:0008006" key="4">
    <source>
        <dbReference type="Google" id="ProtNLM"/>
    </source>
</evidence>
<name>A0AAE9XSA3_9PROT</name>
<evidence type="ECO:0000313" key="3">
    <source>
        <dbReference type="Proteomes" id="UP001217500"/>
    </source>
</evidence>
<sequence>MKRLQALTAAFVAALFLATLPAAADNSAALRNRIAVSDIADRTGTKTLTPDFLKSGQEAVVALLDQKSRYRPLTRDLLQSDLDDPFSRLGADATIGIVIQEINKTSEVDKGFLKRKKTETASIRVEFTVSDAQTGSVIYQVTADGNSQADSKTILGLGKKDEKLLTIEDRAFNAALEAVSGRLLEKLDVRPWRTSIRNIDGDRLLLSAGDRDGLQLGDRLAVVRRGLAMGEGPAPVDWLATVEVETFNSDSRAVARLVEDGIAGVGDWRTSQGVYVTRLDPSKPF</sequence>
<gene>
    <name evidence="2" type="ORF">PH603_06340</name>
</gene>
<keyword evidence="3" id="KW-1185">Reference proteome</keyword>
<keyword evidence="1" id="KW-0732">Signal</keyword>
<feature type="signal peptide" evidence="1">
    <location>
        <begin position="1"/>
        <end position="24"/>
    </location>
</feature>
<protein>
    <recommendedName>
        <fullName evidence="4">Curli production assembly/transport component CsgG</fullName>
    </recommendedName>
</protein>